<gene>
    <name evidence="2" type="ORF">SAMN05421819_3171</name>
</gene>
<accession>A0A1H6AHI5</accession>
<keyword evidence="1" id="KW-0472">Membrane</keyword>
<organism evidence="2 3">
    <name type="scientific">Bryocella elongata</name>
    <dbReference type="NCBI Taxonomy" id="863522"/>
    <lineage>
        <taxon>Bacteria</taxon>
        <taxon>Pseudomonadati</taxon>
        <taxon>Acidobacteriota</taxon>
        <taxon>Terriglobia</taxon>
        <taxon>Terriglobales</taxon>
        <taxon>Acidobacteriaceae</taxon>
        <taxon>Bryocella</taxon>
    </lineage>
</organism>
<feature type="transmembrane region" description="Helical" evidence="1">
    <location>
        <begin position="101"/>
        <end position="119"/>
    </location>
</feature>
<keyword evidence="1" id="KW-0812">Transmembrane</keyword>
<evidence type="ECO:0000256" key="1">
    <source>
        <dbReference type="SAM" id="Phobius"/>
    </source>
</evidence>
<keyword evidence="1" id="KW-1133">Transmembrane helix</keyword>
<sequence length="151" mass="17755">MLPACHRPPMPIELNTPLSHQTAMLLLLAVPIACIAWTVTHEEVFREPREFCKSRSQSCHRLVERKFFYLFTCEYCFSHYVSALALFLFRFQLLYAGWRGYVVAWFALVWVANVYMSVFNRLRLEIKHENVEIAVEQTRLPEPATQDASKR</sequence>
<evidence type="ECO:0000313" key="2">
    <source>
        <dbReference type="EMBL" id="SEG48223.1"/>
    </source>
</evidence>
<keyword evidence="3" id="KW-1185">Reference proteome</keyword>
<name>A0A1H6AHI5_9BACT</name>
<dbReference type="EMBL" id="FNVA01000005">
    <property type="protein sequence ID" value="SEG48223.1"/>
    <property type="molecule type" value="Genomic_DNA"/>
</dbReference>
<feature type="transmembrane region" description="Helical" evidence="1">
    <location>
        <begin position="20"/>
        <end position="39"/>
    </location>
</feature>
<proteinExistence type="predicted"/>
<feature type="transmembrane region" description="Helical" evidence="1">
    <location>
        <begin position="67"/>
        <end position="89"/>
    </location>
</feature>
<reference evidence="2 3" key="1">
    <citation type="submission" date="2016-10" db="EMBL/GenBank/DDBJ databases">
        <authorList>
            <person name="de Groot N.N."/>
        </authorList>
    </citation>
    <scope>NUCLEOTIDE SEQUENCE [LARGE SCALE GENOMIC DNA]</scope>
    <source>
        <strain evidence="2 3">DSM 22489</strain>
    </source>
</reference>
<dbReference type="Proteomes" id="UP000236728">
    <property type="component" value="Unassembled WGS sequence"/>
</dbReference>
<dbReference type="AlphaFoldDB" id="A0A1H6AHI5"/>
<evidence type="ECO:0000313" key="3">
    <source>
        <dbReference type="Proteomes" id="UP000236728"/>
    </source>
</evidence>
<protein>
    <submittedName>
        <fullName evidence="2">Uncharacterized protein</fullName>
    </submittedName>
</protein>